<dbReference type="Gene3D" id="3.40.50.10540">
    <property type="entry name" value="Crotonobetainyl-coa:carnitine coa-transferase, domain 1"/>
    <property type="match status" value="1"/>
</dbReference>
<sequence>MIGAPLAGIRVLDLSTVFMGPYAAQILAEWGADVIKVEALSGDQVRGVGDSAGSGAGPIFINANRGKRSLAVDLKAPAARDVLHVLVRASDVLVHNIRPPAAERLGITWESLREVNPELIVCAFRGYGAGGPYADRPAYDDVIQAASGVADAQAAAGGEPDYWRSAASDKVMGIYGAAAACAALRAREVDGAGRPVEIPMFEGMASFMLLERQGGWLGDPPTGPTGYPRTDSPHRRPYATKDGHLAVMMYADKHWTAFFEMIDRPDLAADPRFRDIGGRTRHIDELYGLLAEAMLMRTSAEWSEAFERADIPHGPVNAIEDLFTDPQLTATDFFHTVEQPGVGRVRLARCPVDLGTAPRAPEPAPLLGQHTREVLTEVGIAEEHVQRLLDDGVVAVDQR</sequence>
<dbReference type="EMBL" id="JBHTCJ010000014">
    <property type="protein sequence ID" value="MFC7344182.1"/>
    <property type="molecule type" value="Genomic_DNA"/>
</dbReference>
<name>A0ABW2LNS4_9PSEU</name>
<dbReference type="Gene3D" id="3.30.1540.10">
    <property type="entry name" value="formyl-coa transferase, domain 3"/>
    <property type="match status" value="1"/>
</dbReference>
<protein>
    <submittedName>
        <fullName evidence="2">CaiB/BaiF CoA transferase family protein</fullName>
    </submittedName>
</protein>
<dbReference type="InterPro" id="IPR023606">
    <property type="entry name" value="CoA-Trfase_III_dom_1_sf"/>
</dbReference>
<dbReference type="InterPro" id="IPR003673">
    <property type="entry name" value="CoA-Trfase_fam_III"/>
</dbReference>
<evidence type="ECO:0000313" key="3">
    <source>
        <dbReference type="Proteomes" id="UP001596504"/>
    </source>
</evidence>
<dbReference type="PANTHER" id="PTHR48207:SF4">
    <property type="entry name" value="BLL6097 PROTEIN"/>
    <property type="match status" value="1"/>
</dbReference>
<dbReference type="RefSeq" id="WP_380671737.1">
    <property type="nucleotide sequence ID" value="NZ_JBHTCJ010000014.1"/>
</dbReference>
<evidence type="ECO:0000313" key="2">
    <source>
        <dbReference type="EMBL" id="MFC7344182.1"/>
    </source>
</evidence>
<evidence type="ECO:0000256" key="1">
    <source>
        <dbReference type="ARBA" id="ARBA00022679"/>
    </source>
</evidence>
<dbReference type="GO" id="GO:0016740">
    <property type="term" value="F:transferase activity"/>
    <property type="evidence" value="ECO:0007669"/>
    <property type="project" value="UniProtKB-KW"/>
</dbReference>
<keyword evidence="1 2" id="KW-0808">Transferase</keyword>
<proteinExistence type="predicted"/>
<comment type="caution">
    <text evidence="2">The sequence shown here is derived from an EMBL/GenBank/DDBJ whole genome shotgun (WGS) entry which is preliminary data.</text>
</comment>
<dbReference type="InterPro" id="IPR044855">
    <property type="entry name" value="CoA-Trfase_III_dom3_sf"/>
</dbReference>
<dbReference type="Proteomes" id="UP001596504">
    <property type="component" value="Unassembled WGS sequence"/>
</dbReference>
<dbReference type="PANTHER" id="PTHR48207">
    <property type="entry name" value="SUCCINATE--HYDROXYMETHYLGLUTARATE COA-TRANSFERASE"/>
    <property type="match status" value="1"/>
</dbReference>
<dbReference type="InterPro" id="IPR050483">
    <property type="entry name" value="CoA-transferase_III_domain"/>
</dbReference>
<organism evidence="2 3">
    <name type="scientific">Saccharopolyspora griseoalba</name>
    <dbReference type="NCBI Taxonomy" id="1431848"/>
    <lineage>
        <taxon>Bacteria</taxon>
        <taxon>Bacillati</taxon>
        <taxon>Actinomycetota</taxon>
        <taxon>Actinomycetes</taxon>
        <taxon>Pseudonocardiales</taxon>
        <taxon>Pseudonocardiaceae</taxon>
        <taxon>Saccharopolyspora</taxon>
    </lineage>
</organism>
<keyword evidence="3" id="KW-1185">Reference proteome</keyword>
<gene>
    <name evidence="2" type="ORF">ACFQRI_22470</name>
</gene>
<reference evidence="3" key="1">
    <citation type="journal article" date="2019" name="Int. J. Syst. Evol. Microbiol.">
        <title>The Global Catalogue of Microorganisms (GCM) 10K type strain sequencing project: providing services to taxonomists for standard genome sequencing and annotation.</title>
        <authorList>
            <consortium name="The Broad Institute Genomics Platform"/>
            <consortium name="The Broad Institute Genome Sequencing Center for Infectious Disease"/>
            <person name="Wu L."/>
            <person name="Ma J."/>
        </authorList>
    </citation>
    <scope>NUCLEOTIDE SEQUENCE [LARGE SCALE GENOMIC DNA]</scope>
    <source>
        <strain evidence="3">WLHS5</strain>
    </source>
</reference>
<dbReference type="Pfam" id="PF02515">
    <property type="entry name" value="CoA_transf_3"/>
    <property type="match status" value="1"/>
</dbReference>
<dbReference type="SUPFAM" id="SSF89796">
    <property type="entry name" value="CoA-transferase family III (CaiB/BaiF)"/>
    <property type="match status" value="1"/>
</dbReference>
<accession>A0ABW2LNS4</accession>